<organism evidence="2 3">
    <name type="scientific">Forsythia ovata</name>
    <dbReference type="NCBI Taxonomy" id="205694"/>
    <lineage>
        <taxon>Eukaryota</taxon>
        <taxon>Viridiplantae</taxon>
        <taxon>Streptophyta</taxon>
        <taxon>Embryophyta</taxon>
        <taxon>Tracheophyta</taxon>
        <taxon>Spermatophyta</taxon>
        <taxon>Magnoliopsida</taxon>
        <taxon>eudicotyledons</taxon>
        <taxon>Gunneridae</taxon>
        <taxon>Pentapetalae</taxon>
        <taxon>asterids</taxon>
        <taxon>lamiids</taxon>
        <taxon>Lamiales</taxon>
        <taxon>Oleaceae</taxon>
        <taxon>Forsythieae</taxon>
        <taxon>Forsythia</taxon>
    </lineage>
</organism>
<gene>
    <name evidence="2" type="ORF">Fot_56203</name>
</gene>
<keyword evidence="3" id="KW-1185">Reference proteome</keyword>
<accession>A0ABD1P309</accession>
<evidence type="ECO:0000256" key="1">
    <source>
        <dbReference type="SAM" id="MobiDB-lite"/>
    </source>
</evidence>
<dbReference type="Proteomes" id="UP001604277">
    <property type="component" value="Unassembled WGS sequence"/>
</dbReference>
<dbReference type="EMBL" id="JBFOLJ010000039">
    <property type="protein sequence ID" value="KAL2457539.1"/>
    <property type="molecule type" value="Genomic_DNA"/>
</dbReference>
<evidence type="ECO:0000313" key="3">
    <source>
        <dbReference type="Proteomes" id="UP001604277"/>
    </source>
</evidence>
<comment type="caution">
    <text evidence="2">The sequence shown here is derived from an EMBL/GenBank/DDBJ whole genome shotgun (WGS) entry which is preliminary data.</text>
</comment>
<feature type="region of interest" description="Disordered" evidence="1">
    <location>
        <begin position="55"/>
        <end position="92"/>
    </location>
</feature>
<proteinExistence type="predicted"/>
<sequence>MRKVVVGRKLVEGGNGVDFWGGGVEFTGSGADAGEGYDLEGLGVGAGTGVGLVERATGDGDGVDVPFLNRGPTVGSDGGVPHIEDVPQVDNNPLDEEENALAQDEKRMVLDGGVGKDDFF</sequence>
<name>A0ABD1P309_9LAMI</name>
<evidence type="ECO:0000313" key="2">
    <source>
        <dbReference type="EMBL" id="KAL2457539.1"/>
    </source>
</evidence>
<dbReference type="AlphaFoldDB" id="A0ABD1P309"/>
<reference evidence="3" key="1">
    <citation type="submission" date="2024-07" db="EMBL/GenBank/DDBJ databases">
        <title>Two chromosome-level genome assemblies of Korean endemic species Abeliophyllum distichum and Forsythia ovata (Oleaceae).</title>
        <authorList>
            <person name="Jang H."/>
        </authorList>
    </citation>
    <scope>NUCLEOTIDE SEQUENCE [LARGE SCALE GENOMIC DNA]</scope>
</reference>
<protein>
    <submittedName>
        <fullName evidence="2">Uncharacterized protein</fullName>
    </submittedName>
</protein>